<organism evidence="2 3">
    <name type="scientific">Microbotryum silenes-dioicae</name>
    <dbReference type="NCBI Taxonomy" id="796604"/>
    <lineage>
        <taxon>Eukaryota</taxon>
        <taxon>Fungi</taxon>
        <taxon>Dikarya</taxon>
        <taxon>Basidiomycota</taxon>
        <taxon>Pucciniomycotina</taxon>
        <taxon>Microbotryomycetes</taxon>
        <taxon>Microbotryales</taxon>
        <taxon>Microbotryaceae</taxon>
        <taxon>Microbotryum</taxon>
    </lineage>
</organism>
<dbReference type="EMBL" id="FQNC01000085">
    <property type="protein sequence ID" value="SGZ23779.1"/>
    <property type="molecule type" value="Genomic_DNA"/>
</dbReference>
<sequence length="51" mass="5983">MPHSRLPKPLPIVGINDDPENDQQKNKNGWTRSRTRSRTWVASINRKSFDH</sequence>
<dbReference type="AlphaFoldDB" id="A0A2X0ML81"/>
<reference evidence="2 3" key="1">
    <citation type="submission" date="2016-11" db="EMBL/GenBank/DDBJ databases">
        <authorList>
            <person name="Jaros S."/>
            <person name="Januszkiewicz K."/>
            <person name="Wedrychowicz H."/>
        </authorList>
    </citation>
    <scope>NUCLEOTIDE SEQUENCE [LARGE SCALE GENOMIC DNA]</scope>
</reference>
<name>A0A2X0ML81_9BASI</name>
<keyword evidence="3" id="KW-1185">Reference proteome</keyword>
<evidence type="ECO:0000313" key="2">
    <source>
        <dbReference type="EMBL" id="SGZ23779.1"/>
    </source>
</evidence>
<dbReference type="Proteomes" id="UP000249464">
    <property type="component" value="Unassembled WGS sequence"/>
</dbReference>
<protein>
    <submittedName>
        <fullName evidence="2">BQ5605_C023g09633 protein</fullName>
    </submittedName>
</protein>
<gene>
    <name evidence="2" type="primary">BQ5605_C023g09633</name>
    <name evidence="2" type="ORF">BQ5605_C023G09633</name>
</gene>
<accession>A0A2X0ML81</accession>
<proteinExistence type="predicted"/>
<feature type="region of interest" description="Disordered" evidence="1">
    <location>
        <begin position="1"/>
        <end position="35"/>
    </location>
</feature>
<evidence type="ECO:0000256" key="1">
    <source>
        <dbReference type="SAM" id="MobiDB-lite"/>
    </source>
</evidence>
<evidence type="ECO:0000313" key="3">
    <source>
        <dbReference type="Proteomes" id="UP000249464"/>
    </source>
</evidence>